<proteinExistence type="predicted"/>
<accession>A0ABD3LWS3</accession>
<name>A0ABD3LWS3_9STRA</name>
<evidence type="ECO:0000313" key="2">
    <source>
        <dbReference type="EMBL" id="KAL3756200.1"/>
    </source>
</evidence>
<dbReference type="AlphaFoldDB" id="A0ABD3LWS3"/>
<keyword evidence="3" id="KW-1185">Reference proteome</keyword>
<evidence type="ECO:0000259" key="1">
    <source>
        <dbReference type="Pfam" id="PF02882"/>
    </source>
</evidence>
<dbReference type="EMBL" id="JALLBG020000312">
    <property type="protein sequence ID" value="KAL3756200.1"/>
    <property type="molecule type" value="Genomic_DNA"/>
</dbReference>
<dbReference type="SUPFAM" id="SSF51735">
    <property type="entry name" value="NAD(P)-binding Rossmann-fold domains"/>
    <property type="match status" value="1"/>
</dbReference>
<dbReference type="PANTHER" id="PTHR48099:SF3">
    <property type="entry name" value="METHYLENETETRAHYDROFOLATE DEHYDROGENASE [NAD(+)]"/>
    <property type="match status" value="1"/>
</dbReference>
<reference evidence="2 3" key="1">
    <citation type="submission" date="2024-10" db="EMBL/GenBank/DDBJ databases">
        <title>Updated reference genomes for cyclostephanoid diatoms.</title>
        <authorList>
            <person name="Roberts W.R."/>
            <person name="Alverson A.J."/>
        </authorList>
    </citation>
    <scope>NUCLEOTIDE SEQUENCE [LARGE SCALE GENOMIC DNA]</scope>
    <source>
        <strain evidence="2 3">AJA232-27</strain>
    </source>
</reference>
<comment type="caution">
    <text evidence="2">The sequence shown here is derived from an EMBL/GenBank/DDBJ whole genome shotgun (WGS) entry which is preliminary data.</text>
</comment>
<dbReference type="InterPro" id="IPR046346">
    <property type="entry name" value="Aminoacid_DH-like_N_sf"/>
</dbReference>
<dbReference type="InterPro" id="IPR036291">
    <property type="entry name" value="NAD(P)-bd_dom_sf"/>
</dbReference>
<dbReference type="Gene3D" id="3.40.50.720">
    <property type="entry name" value="NAD(P)-binding Rossmann-like Domain"/>
    <property type="match status" value="1"/>
</dbReference>
<organism evidence="2 3">
    <name type="scientific">Discostella pseudostelligera</name>
    <dbReference type="NCBI Taxonomy" id="259834"/>
    <lineage>
        <taxon>Eukaryota</taxon>
        <taxon>Sar</taxon>
        <taxon>Stramenopiles</taxon>
        <taxon>Ochrophyta</taxon>
        <taxon>Bacillariophyta</taxon>
        <taxon>Coscinodiscophyceae</taxon>
        <taxon>Thalassiosirophycidae</taxon>
        <taxon>Stephanodiscales</taxon>
        <taxon>Stephanodiscaceae</taxon>
        <taxon>Discostella</taxon>
    </lineage>
</organism>
<dbReference type="PANTHER" id="PTHR48099">
    <property type="entry name" value="C-1-TETRAHYDROFOLATE SYNTHASE, CYTOPLASMIC-RELATED"/>
    <property type="match status" value="1"/>
</dbReference>
<gene>
    <name evidence="2" type="ORF">ACHAWU_007151</name>
</gene>
<dbReference type="InterPro" id="IPR020631">
    <property type="entry name" value="THF_DH/CycHdrlase_NAD-bd_dom"/>
</dbReference>
<dbReference type="Proteomes" id="UP001530293">
    <property type="component" value="Unassembled WGS sequence"/>
</dbReference>
<sequence length="432" mass="49276">MMCQQHFATSFNERNCHGHDHDDHRSDPEYMEIVNQTAENMRSAVRKYIAQISHQQQHESIMQGKNVERLGMYGREILMDHEHQADHHLYPIKLVGILATNNTCRTNHIGAPPTSSHLISSNSFHTRYDDDTHGNEQYSEQIANCCGRDGIVYETWRVPPSRTSLEYAIEEANTRQDVHGVLIFYPLVDKLIDDDITTSDRIYKNQETGVYYRTIDDYFRDLVDCGKDVEGYCRSRLRMQKPHNMEDINEEDFAKEIMKAETVVGPIHPCTALAVYKVLESLQSSDDGSRPYEHTTMTIINRSEVLGLPLAIMLSSQGATVYSIDKDSILVFLPNEKVRREDTATMEQCVRDSSVIISGVPSCAFKVPTDWIATNATVINVAAESNFDEETLSNGYRGIKYVPHVGRVTVAALEYNLMRLHRQAQMYSTQIE</sequence>
<evidence type="ECO:0000313" key="3">
    <source>
        <dbReference type="Proteomes" id="UP001530293"/>
    </source>
</evidence>
<dbReference type="SUPFAM" id="SSF53223">
    <property type="entry name" value="Aminoacid dehydrogenase-like, N-terminal domain"/>
    <property type="match status" value="1"/>
</dbReference>
<feature type="domain" description="Tetrahydrofolate dehydrogenase/cyclohydrolase NAD(P)-binding" evidence="1">
    <location>
        <begin position="269"/>
        <end position="393"/>
    </location>
</feature>
<protein>
    <recommendedName>
        <fullName evidence="1">Tetrahydrofolate dehydrogenase/cyclohydrolase NAD(P)-binding domain-containing protein</fullName>
    </recommendedName>
</protein>
<dbReference type="Pfam" id="PF02882">
    <property type="entry name" value="THF_DHG_CYH_C"/>
    <property type="match status" value="1"/>
</dbReference>
<dbReference type="Gene3D" id="3.40.50.10860">
    <property type="entry name" value="Leucine Dehydrogenase, chain A, domain 1"/>
    <property type="match status" value="1"/>
</dbReference>